<dbReference type="InterPro" id="IPR006026">
    <property type="entry name" value="Peptidase_Metallo"/>
</dbReference>
<dbReference type="Gene3D" id="3.40.390.10">
    <property type="entry name" value="Collagenase (Catalytic Domain)"/>
    <property type="match status" value="1"/>
</dbReference>
<evidence type="ECO:0000256" key="7">
    <source>
        <dbReference type="ARBA" id="ARBA00022833"/>
    </source>
</evidence>
<evidence type="ECO:0000256" key="6">
    <source>
        <dbReference type="ARBA" id="ARBA00022801"/>
    </source>
</evidence>
<evidence type="ECO:0000256" key="8">
    <source>
        <dbReference type="ARBA" id="ARBA00023049"/>
    </source>
</evidence>
<evidence type="ECO:0000256" key="3">
    <source>
        <dbReference type="ARBA" id="ARBA00022670"/>
    </source>
</evidence>
<reference evidence="10 11" key="1">
    <citation type="journal article" date="2006" name="J. Gen. Virol.">
        <title>Sequence analysis of the Choristoneura occidentalis granulovirus genome.</title>
        <authorList>
            <person name="Escasa S.R."/>
            <person name="Lauzon H.A.M."/>
            <person name="Mathur A.C."/>
            <person name="Krell P.J."/>
            <person name="Arif B.M."/>
        </authorList>
    </citation>
    <scope>NUCLEOTIDE SEQUENCE [LARGE SCALE GENOMIC DNA]</scope>
</reference>
<dbReference type="Pfam" id="PF00413">
    <property type="entry name" value="Peptidase_M10"/>
    <property type="match status" value="1"/>
</dbReference>
<sequence>MLRMHISCLLIMFAFVECKDIVQLRFVMNKNNSFVEIDKAKSSNDKLADETEYKNNLIEIYKNLEDYKKEFDNVLQKFDNKNFAALHESEYKRKVKNLNLSSYNVRRYKRFHVDLKVFWPNKHNITYSVMKKTIPDRFNSTLIKNETEFAFGVWQKAIAYSTNKNILQFVKVGDDNKEANIKVLFAQGNHSDLFPFDGLGGVLAHSFPPPIGEIHIDADENWLIQNNNDDDDNGVIFLNTLVHEIGHALGLYHSSLEDSVMYPYYQKNDYHTLKTDDVNGLYELYVQNFNKPEEIIVIPDWVYSDLSNSIDAKCDFLPKSVASIRNEYYLFNETHYWRYRDFGFTNLIAIGEIQYGYWPEVCCVVSVTTFENKIVFIDNHLMYSYNTTTLDTVVPLKVKYKILFEDDNIMYGIVDGKYLYSAITNEYLGTINNKFVGITKVDWVIINPNVVSVGVGRGKWLFKLIKNDKIYGNVYHVVGSVMSLMYNC</sequence>
<dbReference type="Proteomes" id="UP000202317">
    <property type="component" value="Segment"/>
</dbReference>
<dbReference type="GeneID" id="4155891"/>
<keyword evidence="8" id="KW-0482">Metalloprotease</keyword>
<keyword evidence="5" id="KW-0732">Signal</keyword>
<dbReference type="RefSeq" id="YP_654454.1">
    <property type="nucleotide sequence ID" value="NC_008168.1"/>
</dbReference>
<comment type="similarity">
    <text evidence="2">Belongs to the peptidase M10A family.</text>
</comment>
<evidence type="ECO:0000256" key="5">
    <source>
        <dbReference type="ARBA" id="ARBA00022729"/>
    </source>
</evidence>
<proteinExistence type="inferred from homology"/>
<dbReference type="PANTHER" id="PTHR10201">
    <property type="entry name" value="MATRIX METALLOPROTEINASE"/>
    <property type="match status" value="1"/>
</dbReference>
<keyword evidence="3" id="KW-0645">Protease</keyword>
<accession>Q1A4R3</accession>
<keyword evidence="6" id="KW-0378">Hydrolase</keyword>
<dbReference type="CDD" id="cd04278">
    <property type="entry name" value="ZnMc_MMP"/>
    <property type="match status" value="1"/>
</dbReference>
<dbReference type="GO" id="GO:0006508">
    <property type="term" value="P:proteolysis"/>
    <property type="evidence" value="ECO:0007669"/>
    <property type="project" value="UniProtKB-KW"/>
</dbReference>
<dbReference type="InterPro" id="IPR033739">
    <property type="entry name" value="M10A_MMP"/>
</dbReference>
<dbReference type="GO" id="GO:0008270">
    <property type="term" value="F:zinc ion binding"/>
    <property type="evidence" value="ECO:0007669"/>
    <property type="project" value="InterPro"/>
</dbReference>
<evidence type="ECO:0000256" key="2">
    <source>
        <dbReference type="ARBA" id="ARBA00010370"/>
    </source>
</evidence>
<dbReference type="PANTHER" id="PTHR10201:SF291">
    <property type="entry name" value="MATRIX METALLOPROTEINASE 1, ISOFORM C-RELATED"/>
    <property type="match status" value="1"/>
</dbReference>
<comment type="cofactor">
    <cofactor evidence="1">
        <name>Zn(2+)</name>
        <dbReference type="ChEBI" id="CHEBI:29105"/>
    </cofactor>
</comment>
<feature type="domain" description="Peptidase metallopeptidase" evidence="9">
    <location>
        <begin position="115"/>
        <end position="287"/>
    </location>
</feature>
<keyword evidence="4" id="KW-0479">Metal-binding</keyword>
<dbReference type="InterPro" id="IPR001818">
    <property type="entry name" value="Pept_M10_metallopeptidase"/>
</dbReference>
<dbReference type="GO" id="GO:0030198">
    <property type="term" value="P:extracellular matrix organization"/>
    <property type="evidence" value="ECO:0007669"/>
    <property type="project" value="TreeGrafter"/>
</dbReference>
<evidence type="ECO:0000313" key="10">
    <source>
        <dbReference type="EMBL" id="ABC61167.1"/>
    </source>
</evidence>
<dbReference type="PRINTS" id="PR00138">
    <property type="entry name" value="MATRIXIN"/>
</dbReference>
<evidence type="ECO:0000259" key="9">
    <source>
        <dbReference type="SMART" id="SM00235"/>
    </source>
</evidence>
<dbReference type="InterPro" id="IPR024079">
    <property type="entry name" value="MetalloPept_cat_dom_sf"/>
</dbReference>
<keyword evidence="11" id="KW-1185">Reference proteome</keyword>
<dbReference type="OrthoDB" id="4353at10239"/>
<dbReference type="GO" id="GO:0031012">
    <property type="term" value="C:extracellular matrix"/>
    <property type="evidence" value="ECO:0007669"/>
    <property type="project" value="InterPro"/>
</dbReference>
<dbReference type="InterPro" id="IPR036375">
    <property type="entry name" value="Hemopexin-like_dom_sf"/>
</dbReference>
<organism evidence="10 11">
    <name type="scientific">Choristoneura occidentalis granulovirus</name>
    <dbReference type="NCBI Taxonomy" id="364745"/>
    <lineage>
        <taxon>Viruses</taxon>
        <taxon>Viruses incertae sedis</taxon>
        <taxon>Naldaviricetes</taxon>
        <taxon>Lefavirales</taxon>
        <taxon>Baculoviridae</taxon>
        <taxon>Betabaculovirus</taxon>
        <taxon>Betabaculovirus chofumiferanae</taxon>
    </lineage>
</organism>
<dbReference type="GO" id="GO:0004222">
    <property type="term" value="F:metalloendopeptidase activity"/>
    <property type="evidence" value="ECO:0007669"/>
    <property type="project" value="InterPro"/>
</dbReference>
<evidence type="ECO:0000256" key="1">
    <source>
        <dbReference type="ARBA" id="ARBA00001947"/>
    </source>
</evidence>
<dbReference type="EMBL" id="DQ333351">
    <property type="protein sequence ID" value="ABC61167.1"/>
    <property type="molecule type" value="Genomic_DNA"/>
</dbReference>
<evidence type="ECO:0000256" key="4">
    <source>
        <dbReference type="ARBA" id="ARBA00022723"/>
    </source>
</evidence>
<dbReference type="GO" id="GO:0030574">
    <property type="term" value="P:collagen catabolic process"/>
    <property type="evidence" value="ECO:0007669"/>
    <property type="project" value="TreeGrafter"/>
</dbReference>
<dbReference type="SUPFAM" id="SSF50923">
    <property type="entry name" value="Hemopexin-like domain"/>
    <property type="match status" value="1"/>
</dbReference>
<dbReference type="SUPFAM" id="SSF55486">
    <property type="entry name" value="Metalloproteases ('zincins'), catalytic domain"/>
    <property type="match status" value="1"/>
</dbReference>
<dbReference type="InterPro" id="IPR021190">
    <property type="entry name" value="Pept_M10A"/>
</dbReference>
<dbReference type="KEGG" id="vg:4155891"/>
<dbReference type="SMART" id="SM00235">
    <property type="entry name" value="ZnMc"/>
    <property type="match status" value="1"/>
</dbReference>
<evidence type="ECO:0000313" key="11">
    <source>
        <dbReference type="Proteomes" id="UP000202317"/>
    </source>
</evidence>
<gene>
    <name evidence="10" type="primary">mp-nase</name>
</gene>
<protein>
    <submittedName>
        <fullName evidence="10">MP-NASE</fullName>
    </submittedName>
</protein>
<name>Q1A4R3_9BBAC</name>
<keyword evidence="7" id="KW-0862">Zinc</keyword>